<feature type="compositionally biased region" description="Polar residues" evidence="5">
    <location>
        <begin position="498"/>
        <end position="513"/>
    </location>
</feature>
<dbReference type="Proteomes" id="UP000070089">
    <property type="component" value="Unassembled WGS sequence"/>
</dbReference>
<comment type="caution">
    <text evidence="7">The sequence shown here is derived from an EMBL/GenBank/DDBJ whole genome shotgun (WGS) entry which is preliminary data.</text>
</comment>
<feature type="coiled-coil region" evidence="4">
    <location>
        <begin position="633"/>
        <end position="710"/>
    </location>
</feature>
<evidence type="ECO:0000313" key="8">
    <source>
        <dbReference type="Proteomes" id="UP000070089"/>
    </source>
</evidence>
<evidence type="ECO:0000259" key="6">
    <source>
        <dbReference type="PROSITE" id="PS50067"/>
    </source>
</evidence>
<dbReference type="CDD" id="cd00106">
    <property type="entry name" value="KISc"/>
    <property type="match status" value="1"/>
</dbReference>
<gene>
    <name evidence="7" type="ORF">QR46_3414</name>
</gene>
<keyword evidence="2 3" id="KW-0505">Motor protein</keyword>
<dbReference type="GO" id="GO:0008017">
    <property type="term" value="F:microtubule binding"/>
    <property type="evidence" value="ECO:0007669"/>
    <property type="project" value="InterPro"/>
</dbReference>
<protein>
    <submittedName>
        <fullName evidence="7">Kinesin motor domain protein/ Kinesin-9</fullName>
    </submittedName>
</protein>
<dbReference type="InterPro" id="IPR027417">
    <property type="entry name" value="P-loop_NTPase"/>
</dbReference>
<organism evidence="7 8">
    <name type="scientific">Giardia duodenalis assemblage B</name>
    <dbReference type="NCBI Taxonomy" id="1394984"/>
    <lineage>
        <taxon>Eukaryota</taxon>
        <taxon>Metamonada</taxon>
        <taxon>Diplomonadida</taxon>
        <taxon>Hexamitidae</taxon>
        <taxon>Giardiinae</taxon>
        <taxon>Giardia</taxon>
    </lineage>
</organism>
<dbReference type="PRINTS" id="PR00380">
    <property type="entry name" value="KINESINHEAVY"/>
</dbReference>
<dbReference type="InterPro" id="IPR036961">
    <property type="entry name" value="Kinesin_motor_dom_sf"/>
</dbReference>
<dbReference type="PROSITE" id="PS50067">
    <property type="entry name" value="KINESIN_MOTOR_2"/>
    <property type="match status" value="1"/>
</dbReference>
<keyword evidence="3" id="KW-0547">Nucleotide-binding</keyword>
<feature type="region of interest" description="Disordered" evidence="5">
    <location>
        <begin position="494"/>
        <end position="529"/>
    </location>
</feature>
<evidence type="ECO:0000256" key="2">
    <source>
        <dbReference type="ARBA" id="ARBA00023175"/>
    </source>
</evidence>
<feature type="binding site" evidence="3">
    <location>
        <begin position="105"/>
        <end position="112"/>
    </location>
    <ligand>
        <name>ATP</name>
        <dbReference type="ChEBI" id="CHEBI:30616"/>
    </ligand>
</feature>
<dbReference type="GO" id="GO:0003777">
    <property type="term" value="F:microtubule motor activity"/>
    <property type="evidence" value="ECO:0007669"/>
    <property type="project" value="InterPro"/>
</dbReference>
<evidence type="ECO:0000256" key="5">
    <source>
        <dbReference type="SAM" id="MobiDB-lite"/>
    </source>
</evidence>
<dbReference type="OrthoDB" id="3176171at2759"/>
<dbReference type="InterPro" id="IPR001752">
    <property type="entry name" value="Kinesin_motor_dom"/>
</dbReference>
<comment type="similarity">
    <text evidence="3">Belongs to the TRAFAC class myosin-kinesin ATPase superfamily. Kinesin family.</text>
</comment>
<dbReference type="Gene3D" id="3.40.850.10">
    <property type="entry name" value="Kinesin motor domain"/>
    <property type="match status" value="1"/>
</dbReference>
<name>A0A132NRJ2_GIAIN</name>
<evidence type="ECO:0000256" key="3">
    <source>
        <dbReference type="PROSITE-ProRule" id="PRU00283"/>
    </source>
</evidence>
<keyword evidence="1 4" id="KW-0175">Coiled coil</keyword>
<dbReference type="SUPFAM" id="SSF52540">
    <property type="entry name" value="P-loop containing nucleoside triphosphate hydrolases"/>
    <property type="match status" value="1"/>
</dbReference>
<dbReference type="VEuPathDB" id="GiardiaDB:QR46_3414"/>
<dbReference type="PANTHER" id="PTHR47968:SF75">
    <property type="entry name" value="CENTROMERE-ASSOCIATED PROTEIN E"/>
    <property type="match status" value="1"/>
</dbReference>
<dbReference type="AlphaFoldDB" id="A0A132NRJ2"/>
<dbReference type="GO" id="GO:0005524">
    <property type="term" value="F:ATP binding"/>
    <property type="evidence" value="ECO:0007669"/>
    <property type="project" value="UniProtKB-UniRule"/>
</dbReference>
<dbReference type="EMBL" id="JXTI01000108">
    <property type="protein sequence ID" value="KWX12618.1"/>
    <property type="molecule type" value="Genomic_DNA"/>
</dbReference>
<dbReference type="SMART" id="SM00129">
    <property type="entry name" value="KISc"/>
    <property type="match status" value="1"/>
</dbReference>
<feature type="domain" description="Kinesin motor" evidence="6">
    <location>
        <begin position="26"/>
        <end position="348"/>
    </location>
</feature>
<evidence type="ECO:0000313" key="7">
    <source>
        <dbReference type="EMBL" id="KWX12618.1"/>
    </source>
</evidence>
<dbReference type="FunFam" id="3.40.850.10:FF:000160">
    <property type="entry name" value="Predicted protein"/>
    <property type="match status" value="1"/>
</dbReference>
<evidence type="ECO:0000256" key="1">
    <source>
        <dbReference type="ARBA" id="ARBA00023054"/>
    </source>
</evidence>
<reference evidence="7 8" key="1">
    <citation type="journal article" date="2015" name="Mol. Biochem. Parasitol.">
        <title>Identification of polymorphic genes for use in assemblage B genotyping assays through comparative genomics of multiple assemblage B Giardia duodenalis isolates.</title>
        <authorList>
            <person name="Wielinga C."/>
            <person name="Thompson R.C."/>
            <person name="Monis P."/>
            <person name="Ryan U."/>
        </authorList>
    </citation>
    <scope>NUCLEOTIDE SEQUENCE [LARGE SCALE GENOMIC DNA]</scope>
    <source>
        <strain evidence="7 8">BAH15c1</strain>
    </source>
</reference>
<dbReference type="GO" id="GO:0007018">
    <property type="term" value="P:microtubule-based movement"/>
    <property type="evidence" value="ECO:0007669"/>
    <property type="project" value="InterPro"/>
</dbReference>
<sequence length="787" mass="86236">MNSHKIQKFKTCSLSLKWAANMTQTPITVFVRLRPTPRVSPDIILDPNKTQMIVRNTVLPGASTLNFTFNYIFQSASQEEIFDSVGKPAVGNALDGYNSTIFAYGQTSAGKSFSSIGDHSFTYKNRGLLPRILEFMFQQINVRHGFTFDLQFSALEIYNERLIDLLSSDNTKQLSISDTDGANGQSITIKNLSIHSAETFDAALELVFGAENVRSIAESSLNMQSSRAHCIYTIYLKQRSRVDETAPTMVTKLNVVDLAGSERASASISVDSTGNFINKSLTFLEQVVNCLNQNAAHVPYRTSKLTHILKDSIGGNCKTYLLACIRPEPEFLLDTISTLRFAQRASFIKNTSSVNLLNRYYDSLPNQTTSTVMNQRDLNSIIATAVAEALDAKSSDVRNTSNFGPVLSKIISELEIENKSLKTENLLLSSGSKNLSSTEEGKHKLKQVIDEWIDGRAKVPSDISSRDDYIFCLTYLRDCIAAGKTVHTGSLPDALGPNVSTSQHASTTDPTQAKKTRGSVDAPSKTEQGAKLHGTIDESVVMSIGEADAEMIARTLTNLNAWKGGSTTNLASTAGVPAPLSATQGDHQVDAEDMVESSADKKFQDYISAGVGLDLSKRVLDAKTTLNTKKQDALKAYQELNELKSTMKSLQSKMQAAIDEYKQVSNADKEVSNVLNFKEAGISQGKEANIKALASELESTQLELQTKREAYEKSLEMIEQLKLAEVVARQKLLLNYEAYCADFKPVCMTTEKGKERTLDDTLESTAPSGSLAVFNGAMKRAGLTKRK</sequence>
<dbReference type="Pfam" id="PF00225">
    <property type="entry name" value="Kinesin"/>
    <property type="match status" value="1"/>
</dbReference>
<dbReference type="PANTHER" id="PTHR47968">
    <property type="entry name" value="CENTROMERE PROTEIN E"/>
    <property type="match status" value="1"/>
</dbReference>
<accession>A0A132NRJ2</accession>
<dbReference type="InterPro" id="IPR027640">
    <property type="entry name" value="Kinesin-like_fam"/>
</dbReference>
<evidence type="ECO:0000256" key="4">
    <source>
        <dbReference type="SAM" id="Coils"/>
    </source>
</evidence>
<keyword evidence="3" id="KW-0067">ATP-binding</keyword>
<proteinExistence type="inferred from homology"/>